<evidence type="ECO:0008006" key="3">
    <source>
        <dbReference type="Google" id="ProtNLM"/>
    </source>
</evidence>
<dbReference type="PROSITE" id="PS51257">
    <property type="entry name" value="PROKAR_LIPOPROTEIN"/>
    <property type="match status" value="1"/>
</dbReference>
<evidence type="ECO:0000313" key="1">
    <source>
        <dbReference type="EMBL" id="NYE58374.1"/>
    </source>
</evidence>
<sequence length="155" mass="17541">MMYRTGRVILLVVILFSLSGCSLLENTPLDKIINNNFIDNITMKIKTTFNSYPQTPEELAKAFAKALKSNDIKKVNKYLPVPDSTGNPTASNYLNFGGGKDFNVSKLRGDSNRTYFLLENENEKNDKYIILVTKFNDRFVVASMGPYDPQILEVE</sequence>
<gene>
    <name evidence="1" type="ORF">HDG70_002125</name>
</gene>
<organism evidence="1 2">
    <name type="scientific">Carboxydothermus ferrireducens DSM 11255</name>
    <dbReference type="NCBI Taxonomy" id="1119529"/>
    <lineage>
        <taxon>Bacteria</taxon>
        <taxon>Bacillati</taxon>
        <taxon>Bacillota</taxon>
        <taxon>Clostridia</taxon>
        <taxon>Thermoanaerobacterales</taxon>
        <taxon>Thermoanaerobacteraceae</taxon>
        <taxon>Carboxydothermus</taxon>
    </lineage>
</organism>
<accession>A0ABX2RBY2</accession>
<keyword evidence="2" id="KW-1185">Reference proteome</keyword>
<reference evidence="1 2" key="1">
    <citation type="submission" date="2020-07" db="EMBL/GenBank/DDBJ databases">
        <title>Genomic Encyclopedia of Type Strains, Phase III (KMG-III): the genomes of soil and plant-associated and newly described type strains.</title>
        <authorList>
            <person name="Whitman W."/>
        </authorList>
    </citation>
    <scope>NUCLEOTIDE SEQUENCE [LARGE SCALE GENOMIC DNA]</scope>
    <source>
        <strain evidence="1 2">DSM 11255</strain>
    </source>
</reference>
<dbReference type="RefSeq" id="WP_179393732.1">
    <property type="nucleotide sequence ID" value="NZ_JACCBS010000003.1"/>
</dbReference>
<dbReference type="EMBL" id="JACCBS010000003">
    <property type="protein sequence ID" value="NYE58374.1"/>
    <property type="molecule type" value="Genomic_DNA"/>
</dbReference>
<protein>
    <recommendedName>
        <fullName evidence="3">DUF4252 domain-containing protein</fullName>
    </recommendedName>
</protein>
<comment type="caution">
    <text evidence="1">The sequence shown here is derived from an EMBL/GenBank/DDBJ whole genome shotgun (WGS) entry which is preliminary data.</text>
</comment>
<proteinExistence type="predicted"/>
<dbReference type="Proteomes" id="UP000604066">
    <property type="component" value="Unassembled WGS sequence"/>
</dbReference>
<name>A0ABX2RBY2_9THEO</name>
<evidence type="ECO:0000313" key="2">
    <source>
        <dbReference type="Proteomes" id="UP000604066"/>
    </source>
</evidence>